<accession>A0A8B7YD82</accession>
<feature type="transmembrane region" description="Helical" evidence="2">
    <location>
        <begin position="424"/>
        <end position="448"/>
    </location>
</feature>
<evidence type="ECO:0000313" key="3">
    <source>
        <dbReference type="Proteomes" id="UP000694845"/>
    </source>
</evidence>
<evidence type="ECO:0000313" key="5">
    <source>
        <dbReference type="RefSeq" id="XP_022091222.1"/>
    </source>
</evidence>
<evidence type="ECO:0000256" key="1">
    <source>
        <dbReference type="SAM" id="MobiDB-lite"/>
    </source>
</evidence>
<feature type="transmembrane region" description="Helical" evidence="2">
    <location>
        <begin position="333"/>
        <end position="352"/>
    </location>
</feature>
<feature type="transmembrane region" description="Helical" evidence="2">
    <location>
        <begin position="109"/>
        <end position="129"/>
    </location>
</feature>
<keyword evidence="2" id="KW-1133">Transmembrane helix</keyword>
<dbReference type="OrthoDB" id="6499973at2759"/>
<reference evidence="4 5" key="1">
    <citation type="submission" date="2025-04" db="UniProtKB">
        <authorList>
            <consortium name="RefSeq"/>
        </authorList>
    </citation>
    <scope>IDENTIFICATION</scope>
</reference>
<feature type="transmembrane region" description="Helical" evidence="2">
    <location>
        <begin position="358"/>
        <end position="375"/>
    </location>
</feature>
<feature type="transmembrane region" description="Helical" evidence="2">
    <location>
        <begin position="85"/>
        <end position="103"/>
    </location>
</feature>
<feature type="compositionally biased region" description="Polar residues" evidence="1">
    <location>
        <begin position="234"/>
        <end position="245"/>
    </location>
</feature>
<evidence type="ECO:0000256" key="2">
    <source>
        <dbReference type="SAM" id="Phobius"/>
    </source>
</evidence>
<dbReference type="InterPro" id="IPR036259">
    <property type="entry name" value="MFS_trans_sf"/>
</dbReference>
<keyword evidence="2" id="KW-0812">Transmembrane</keyword>
<dbReference type="PANTHER" id="PTHR11360:SF303">
    <property type="entry name" value="MAJOR FACILITATOR SUPERFAMILY (MFS) PROFILE DOMAIN-CONTAINING PROTEIN"/>
    <property type="match status" value="1"/>
</dbReference>
<feature type="transmembrane region" description="Helical" evidence="2">
    <location>
        <begin position="171"/>
        <end position="193"/>
    </location>
</feature>
<protein>
    <submittedName>
        <fullName evidence="4 5">Monocarboxylate transporter 13-like</fullName>
    </submittedName>
</protein>
<feature type="transmembrane region" description="Helical" evidence="2">
    <location>
        <begin position="16"/>
        <end position="35"/>
    </location>
</feature>
<keyword evidence="3" id="KW-1185">Reference proteome</keyword>
<feature type="region of interest" description="Disordered" evidence="1">
    <location>
        <begin position="222"/>
        <end position="245"/>
    </location>
</feature>
<dbReference type="RefSeq" id="XP_022091222.1">
    <property type="nucleotide sequence ID" value="XM_022235530.1"/>
</dbReference>
<dbReference type="GeneID" id="110979579"/>
<feature type="transmembrane region" description="Helical" evidence="2">
    <location>
        <begin position="268"/>
        <end position="291"/>
    </location>
</feature>
<organism evidence="3 4">
    <name type="scientific">Acanthaster planci</name>
    <name type="common">Crown-of-thorns starfish</name>
    <dbReference type="NCBI Taxonomy" id="133434"/>
    <lineage>
        <taxon>Eukaryota</taxon>
        <taxon>Metazoa</taxon>
        <taxon>Echinodermata</taxon>
        <taxon>Eleutherozoa</taxon>
        <taxon>Asterozoa</taxon>
        <taxon>Asteroidea</taxon>
        <taxon>Valvatacea</taxon>
        <taxon>Valvatida</taxon>
        <taxon>Acanthasteridae</taxon>
        <taxon>Acanthaster</taxon>
    </lineage>
</organism>
<dbReference type="OMA" id="NISWAVM"/>
<dbReference type="GO" id="GO:0008028">
    <property type="term" value="F:monocarboxylic acid transmembrane transporter activity"/>
    <property type="evidence" value="ECO:0007669"/>
    <property type="project" value="TreeGrafter"/>
</dbReference>
<dbReference type="SUPFAM" id="SSF103473">
    <property type="entry name" value="MFS general substrate transporter"/>
    <property type="match status" value="1"/>
</dbReference>
<sequence>MASTGAKPVIKDHDKWGWVMVAAAFVNCFVIYGQLKALGVLLIPISNDYNCDLGLIGWIAVLYGMVQNCIAPVVAALARFLGSSRMMMFGGLLNAVGIILTAVSPSVPLFSIFVIGMAGVGSAFCWYIGFAVMASYFKEKYPLAIGISTMGEPIGMMFYAPVTQVLFNTYGWRGCLLLLGALSAHMVASGLLVRHDPSRPTLPDSDEEYQYVAARDEEEISEEEGAVGGEQAEPSQQRNGSDPDLSQRSCFKRFVKAIDFRVMADVRFVLLICGRSTATFAFSAWLVFMVAQGQFQGLNQVQASFLPTAFGVGNIVGKLPMPLAPKIGIKPSMTSWACFGAALVCISFLGVAAVQQAFVGQILLTGLSGFGYAILYQAEDVMVRFLSSDGRLVSMLSWQGMLTSIAGALGGLISGWVLERTGSFLISLGMFGGAVFLSIPLFIGEAIYTERRAH</sequence>
<dbReference type="InterPro" id="IPR011701">
    <property type="entry name" value="MFS"/>
</dbReference>
<feature type="transmembrane region" description="Helical" evidence="2">
    <location>
        <begin position="141"/>
        <end position="159"/>
    </location>
</feature>
<dbReference type="AlphaFoldDB" id="A0A8B7YD82"/>
<feature type="transmembrane region" description="Helical" evidence="2">
    <location>
        <begin position="55"/>
        <end position="78"/>
    </location>
</feature>
<dbReference type="PANTHER" id="PTHR11360">
    <property type="entry name" value="MONOCARBOXYLATE TRANSPORTER"/>
    <property type="match status" value="1"/>
</dbReference>
<evidence type="ECO:0000313" key="4">
    <source>
        <dbReference type="RefSeq" id="XP_022091214.1"/>
    </source>
</evidence>
<gene>
    <name evidence="4 5" type="primary">LOC110979579</name>
</gene>
<dbReference type="InterPro" id="IPR050327">
    <property type="entry name" value="Proton-linked_MCT"/>
</dbReference>
<dbReference type="KEGG" id="aplc:110979579"/>
<name>A0A8B7YD82_ACAPL</name>
<feature type="transmembrane region" description="Helical" evidence="2">
    <location>
        <begin position="396"/>
        <end position="418"/>
    </location>
</feature>
<proteinExistence type="predicted"/>
<keyword evidence="2" id="KW-0472">Membrane</keyword>
<dbReference type="Pfam" id="PF07690">
    <property type="entry name" value="MFS_1"/>
    <property type="match status" value="1"/>
</dbReference>
<dbReference type="Gene3D" id="1.20.1250.20">
    <property type="entry name" value="MFS general substrate transporter like domains"/>
    <property type="match status" value="1"/>
</dbReference>
<dbReference type="RefSeq" id="XP_022091214.1">
    <property type="nucleotide sequence ID" value="XM_022235522.1"/>
</dbReference>
<dbReference type="Proteomes" id="UP000694845">
    <property type="component" value="Unplaced"/>
</dbReference>